<dbReference type="Proteomes" id="UP000295689">
    <property type="component" value="Unassembled WGS sequence"/>
</dbReference>
<dbReference type="AlphaFoldDB" id="A0A4R2B2N4"/>
<dbReference type="EMBL" id="SLVV01000014">
    <property type="protein sequence ID" value="TCN20536.1"/>
    <property type="molecule type" value="Genomic_DNA"/>
</dbReference>
<dbReference type="Gene3D" id="3.30.1340.10">
    <property type="entry name" value="HPr-like"/>
    <property type="match status" value="1"/>
</dbReference>
<dbReference type="PANTHER" id="PTHR33705">
    <property type="entry name" value="PHOSPHOCARRIER PROTEIN HPR"/>
    <property type="match status" value="1"/>
</dbReference>
<gene>
    <name evidence="2" type="ORF">EV146_114156</name>
</gene>
<dbReference type="InterPro" id="IPR050399">
    <property type="entry name" value="HPr"/>
</dbReference>
<dbReference type="NCBIfam" id="TIGR01003">
    <property type="entry name" value="PTS_HPr_family"/>
    <property type="match status" value="1"/>
</dbReference>
<dbReference type="RefSeq" id="WP_132011134.1">
    <property type="nucleotide sequence ID" value="NZ_JABUHM010000012.1"/>
</dbReference>
<reference evidence="2 3" key="1">
    <citation type="journal article" date="2015" name="Stand. Genomic Sci.">
        <title>Genomic Encyclopedia of Bacterial and Archaeal Type Strains, Phase III: the genomes of soil and plant-associated and newly described type strains.</title>
        <authorList>
            <person name="Whitman W.B."/>
            <person name="Woyke T."/>
            <person name="Klenk H.P."/>
            <person name="Zhou Y."/>
            <person name="Lilburn T.G."/>
            <person name="Beck B.J."/>
            <person name="De Vos P."/>
            <person name="Vandamme P."/>
            <person name="Eisen J.A."/>
            <person name="Garrity G."/>
            <person name="Hugenholtz P."/>
            <person name="Kyrpides N.C."/>
        </authorList>
    </citation>
    <scope>NUCLEOTIDE SEQUENCE [LARGE SCALE GENOMIC DNA]</scope>
    <source>
        <strain evidence="2 3">CV53</strain>
    </source>
</reference>
<dbReference type="PROSITE" id="PS51350">
    <property type="entry name" value="PTS_HPR_DOM"/>
    <property type="match status" value="1"/>
</dbReference>
<dbReference type="Pfam" id="PF00381">
    <property type="entry name" value="PTS-HPr"/>
    <property type="match status" value="1"/>
</dbReference>
<evidence type="ECO:0000259" key="1">
    <source>
        <dbReference type="PROSITE" id="PS51350"/>
    </source>
</evidence>
<accession>A0A4R2B2N4</accession>
<organism evidence="2 3">
    <name type="scientific">Mesobacillus foraminis</name>
    <dbReference type="NCBI Taxonomy" id="279826"/>
    <lineage>
        <taxon>Bacteria</taxon>
        <taxon>Bacillati</taxon>
        <taxon>Bacillota</taxon>
        <taxon>Bacilli</taxon>
        <taxon>Bacillales</taxon>
        <taxon>Bacillaceae</taxon>
        <taxon>Mesobacillus</taxon>
    </lineage>
</organism>
<protein>
    <submittedName>
        <fullName evidence="2">Phosphocarrier protein</fullName>
    </submittedName>
</protein>
<proteinExistence type="predicted"/>
<dbReference type="PRINTS" id="PR00107">
    <property type="entry name" value="PHOSPHOCPHPR"/>
</dbReference>
<comment type="caution">
    <text evidence="2">The sequence shown here is derived from an EMBL/GenBank/DDBJ whole genome shotgun (WGS) entry which is preliminary data.</text>
</comment>
<evidence type="ECO:0000313" key="3">
    <source>
        <dbReference type="Proteomes" id="UP000295689"/>
    </source>
</evidence>
<feature type="domain" description="HPr" evidence="1">
    <location>
        <begin position="1"/>
        <end position="92"/>
    </location>
</feature>
<name>A0A4R2B2N4_9BACI</name>
<dbReference type="PANTHER" id="PTHR33705:SF5">
    <property type="entry name" value="HPR-LIKE PROTEIN CRH"/>
    <property type="match status" value="1"/>
</dbReference>
<keyword evidence="3" id="KW-1185">Reference proteome</keyword>
<dbReference type="SUPFAM" id="SSF55594">
    <property type="entry name" value="HPr-like"/>
    <property type="match status" value="1"/>
</dbReference>
<evidence type="ECO:0000313" key="2">
    <source>
        <dbReference type="EMBL" id="TCN20536.1"/>
    </source>
</evidence>
<sequence>MIKKRYKIIGVTGFAHPACLIIRDASKFKSKLFLEYKSVSVNLKNTPYSLMELMSLNIKPGTYVEITANGCDEHAALQAIENSLSEGLYIEPEKRGDNWIFSKELCPFCEEADLR</sequence>
<dbReference type="InterPro" id="IPR035895">
    <property type="entry name" value="HPr-like_sf"/>
</dbReference>
<dbReference type="InterPro" id="IPR000032">
    <property type="entry name" value="HPr-like"/>
</dbReference>